<keyword evidence="2" id="KW-0808">Transferase</keyword>
<organism evidence="2 3">
    <name type="scientific">Flavobacterium cutihirudinis</name>
    <dbReference type="NCBI Taxonomy" id="1265740"/>
    <lineage>
        <taxon>Bacteria</taxon>
        <taxon>Pseudomonadati</taxon>
        <taxon>Bacteroidota</taxon>
        <taxon>Flavobacteriia</taxon>
        <taxon>Flavobacteriales</taxon>
        <taxon>Flavobacteriaceae</taxon>
        <taxon>Flavobacterium</taxon>
    </lineage>
</organism>
<evidence type="ECO:0000313" key="2">
    <source>
        <dbReference type="EMBL" id="RED19585.1"/>
    </source>
</evidence>
<sequence>MCKPLVSIIIPTYNRSGIIQRTLDSVYAQNYQNWECIVVDDGSTDNTACILETYKKEDSRFSYLNRPNSRPKGASACRNHGLYEAKGRYVIFLDSDDVLLNTCLENRIFKIQENQGNDFWVFPMFVKNRNDNKVAVEIPIIDNYLIEFLSCRILWQTMCTIWDINFIKKINGFNELYPRLNDPEVHIRAMIESKDNFLVLSNMVPDSIYMIDTNADKNILAKKYATSLDLFIPDIIKKLNENGLKNESRYLRKYLSNYLLNFHSYNSHKNNLSVLKVFRENNVISFSVYVKIITQYYLVLIFSRCLKNSTKKIERLVEL</sequence>
<dbReference type="SUPFAM" id="SSF53448">
    <property type="entry name" value="Nucleotide-diphospho-sugar transferases"/>
    <property type="match status" value="1"/>
</dbReference>
<dbReference type="OrthoDB" id="597270at2"/>
<dbReference type="Gene3D" id="3.90.550.10">
    <property type="entry name" value="Spore Coat Polysaccharide Biosynthesis Protein SpsA, Chain A"/>
    <property type="match status" value="1"/>
</dbReference>
<dbReference type="CDD" id="cd00761">
    <property type="entry name" value="Glyco_tranf_GTA_type"/>
    <property type="match status" value="1"/>
</dbReference>
<evidence type="ECO:0000259" key="1">
    <source>
        <dbReference type="Pfam" id="PF00535"/>
    </source>
</evidence>
<gene>
    <name evidence="2" type="ORF">BD847_3872</name>
</gene>
<dbReference type="Pfam" id="PF00535">
    <property type="entry name" value="Glycos_transf_2"/>
    <property type="match status" value="1"/>
</dbReference>
<dbReference type="GO" id="GO:0016758">
    <property type="term" value="F:hexosyltransferase activity"/>
    <property type="evidence" value="ECO:0007669"/>
    <property type="project" value="UniProtKB-ARBA"/>
</dbReference>
<dbReference type="EMBL" id="QRDQ01000012">
    <property type="protein sequence ID" value="RED19585.1"/>
    <property type="molecule type" value="Genomic_DNA"/>
</dbReference>
<keyword evidence="3" id="KW-1185">Reference proteome</keyword>
<name>A0A3D9FK71_9FLAO</name>
<dbReference type="InterPro" id="IPR029044">
    <property type="entry name" value="Nucleotide-diphossugar_trans"/>
</dbReference>
<dbReference type="AlphaFoldDB" id="A0A3D9FK71"/>
<accession>A0A3D9FK71</accession>
<dbReference type="PANTHER" id="PTHR22916:SF3">
    <property type="entry name" value="UDP-GLCNAC:BETAGAL BETA-1,3-N-ACETYLGLUCOSAMINYLTRANSFERASE-LIKE PROTEIN 1"/>
    <property type="match status" value="1"/>
</dbReference>
<feature type="domain" description="Glycosyltransferase 2-like" evidence="1">
    <location>
        <begin position="7"/>
        <end position="136"/>
    </location>
</feature>
<evidence type="ECO:0000313" key="3">
    <source>
        <dbReference type="Proteomes" id="UP000257004"/>
    </source>
</evidence>
<comment type="caution">
    <text evidence="2">The sequence shown here is derived from an EMBL/GenBank/DDBJ whole genome shotgun (WGS) entry which is preliminary data.</text>
</comment>
<dbReference type="PANTHER" id="PTHR22916">
    <property type="entry name" value="GLYCOSYLTRANSFERASE"/>
    <property type="match status" value="1"/>
</dbReference>
<dbReference type="InterPro" id="IPR001173">
    <property type="entry name" value="Glyco_trans_2-like"/>
</dbReference>
<proteinExistence type="predicted"/>
<protein>
    <submittedName>
        <fullName evidence="2">Glycosyltransferase involved in cell wall biosynthesis</fullName>
    </submittedName>
</protein>
<dbReference type="Proteomes" id="UP000257004">
    <property type="component" value="Unassembled WGS sequence"/>
</dbReference>
<reference evidence="2 3" key="1">
    <citation type="submission" date="2018-07" db="EMBL/GenBank/DDBJ databases">
        <title>Genomic Encyclopedia of Archaeal and Bacterial Type Strains, Phase II (KMG-II): from individual species to whole genera.</title>
        <authorList>
            <person name="Goeker M."/>
        </authorList>
    </citation>
    <scope>NUCLEOTIDE SEQUENCE [LARGE SCALE GENOMIC DNA]</scope>
    <source>
        <strain evidence="2 3">DSM 25795</strain>
    </source>
</reference>